<dbReference type="PROSITE" id="PS50157">
    <property type="entry name" value="ZINC_FINGER_C2H2_2"/>
    <property type="match status" value="1"/>
</dbReference>
<evidence type="ECO:0000259" key="8">
    <source>
        <dbReference type="PROSITE" id="PS50157"/>
    </source>
</evidence>
<evidence type="ECO:0000256" key="5">
    <source>
        <dbReference type="ARBA" id="ARBA00023242"/>
    </source>
</evidence>
<keyword evidence="10" id="KW-1185">Reference proteome</keyword>
<keyword evidence="4" id="KW-0804">Transcription</keyword>
<dbReference type="OrthoDB" id="5423818at2759"/>
<name>A0A8H4W535_9HELO</name>
<dbReference type="PANTHER" id="PTHR47660">
    <property type="entry name" value="TRANSCRIPTION FACTOR WITH C2H2 AND ZN(2)-CYS(6) DNA BINDING DOMAIN (EUROFUNG)-RELATED-RELATED"/>
    <property type="match status" value="1"/>
</dbReference>
<evidence type="ECO:0000256" key="3">
    <source>
        <dbReference type="ARBA" id="ARBA00023015"/>
    </source>
</evidence>
<sequence length="481" mass="54625">MSFQPPPNNGIPEAPQSERQDQTQFSCSICSKIFTKRLSLNRHVLYCRQKQLKQNHNSRKKSSKGLECKYDGEHRMHSALQLRGLNEGESRADVGVDPAALRADPATLPAQEWQMSLLNSGHEEHSPVDFRLNGLTSSQDYLLDPLLDHEINFDWDLQAPQYESDCFDPNRLDQITQDMCNSARQLTVSSYPEGSSQITTGHLENESSLHSPQELLQHSSYFNTADAEMSLLSARAARINSISSTAQKHGLFRRRERSFGSQLSCYYLLQTLRSYPKMMLSGTTLPPFIHENCGNFSSGNPVDGLMESPNPPPLQEPLAISTLEEDNLSPSIDARMLHVMMAVAAKIEEPNYMYGIAQKYGEWQEWILQESRDRTFTLLYIINMLFDINPTHDPNVCNAILAMPVPSHKSLWQATGYPEWKKAHTEFLQKREGRPSLTYRDMVELHQKNPTSQKHTLGDLDDWFLNLDAFGTFVLMTATSI</sequence>
<feature type="region of interest" description="Disordered" evidence="7">
    <location>
        <begin position="1"/>
        <end position="22"/>
    </location>
</feature>
<evidence type="ECO:0000256" key="2">
    <source>
        <dbReference type="ARBA" id="ARBA00022833"/>
    </source>
</evidence>
<keyword evidence="2" id="KW-0862">Zinc</keyword>
<evidence type="ECO:0000256" key="4">
    <source>
        <dbReference type="ARBA" id="ARBA00023163"/>
    </source>
</evidence>
<dbReference type="AlphaFoldDB" id="A0A8H4W535"/>
<evidence type="ECO:0000313" key="9">
    <source>
        <dbReference type="EMBL" id="KAF4634107.1"/>
    </source>
</evidence>
<evidence type="ECO:0000256" key="1">
    <source>
        <dbReference type="ARBA" id="ARBA00022723"/>
    </source>
</evidence>
<keyword evidence="1" id="KW-0479">Metal-binding</keyword>
<proteinExistence type="predicted"/>
<dbReference type="PANTHER" id="PTHR47660:SF2">
    <property type="entry name" value="TRANSCRIPTION FACTOR WITH C2H2 AND ZN(2)-CYS(6) DNA BINDING DOMAIN (EUROFUNG)"/>
    <property type="match status" value="1"/>
</dbReference>
<keyword evidence="5" id="KW-0539">Nucleus</keyword>
<gene>
    <name evidence="9" type="ORF">G7Y89_g4007</name>
</gene>
<dbReference type="EMBL" id="JAAMPI010000208">
    <property type="protein sequence ID" value="KAF4634107.1"/>
    <property type="molecule type" value="Genomic_DNA"/>
</dbReference>
<comment type="caution">
    <text evidence="9">The sequence shown here is derived from an EMBL/GenBank/DDBJ whole genome shotgun (WGS) entry which is preliminary data.</text>
</comment>
<evidence type="ECO:0000256" key="7">
    <source>
        <dbReference type="SAM" id="MobiDB-lite"/>
    </source>
</evidence>
<evidence type="ECO:0000313" key="10">
    <source>
        <dbReference type="Proteomes" id="UP000566819"/>
    </source>
</evidence>
<protein>
    <recommendedName>
        <fullName evidence="8">C2H2-type domain-containing protein</fullName>
    </recommendedName>
</protein>
<accession>A0A8H4W535</accession>
<organism evidence="9 10">
    <name type="scientific">Cudoniella acicularis</name>
    <dbReference type="NCBI Taxonomy" id="354080"/>
    <lineage>
        <taxon>Eukaryota</taxon>
        <taxon>Fungi</taxon>
        <taxon>Dikarya</taxon>
        <taxon>Ascomycota</taxon>
        <taxon>Pezizomycotina</taxon>
        <taxon>Leotiomycetes</taxon>
        <taxon>Helotiales</taxon>
        <taxon>Tricladiaceae</taxon>
        <taxon>Cudoniella</taxon>
    </lineage>
</organism>
<dbReference type="GO" id="GO:0008270">
    <property type="term" value="F:zinc ion binding"/>
    <property type="evidence" value="ECO:0007669"/>
    <property type="project" value="UniProtKB-KW"/>
</dbReference>
<evidence type="ECO:0000256" key="6">
    <source>
        <dbReference type="PROSITE-ProRule" id="PRU00042"/>
    </source>
</evidence>
<dbReference type="InterPro" id="IPR013087">
    <property type="entry name" value="Znf_C2H2_type"/>
</dbReference>
<keyword evidence="6" id="KW-0863">Zinc-finger</keyword>
<feature type="domain" description="C2H2-type" evidence="8">
    <location>
        <begin position="25"/>
        <end position="61"/>
    </location>
</feature>
<reference evidence="9 10" key="1">
    <citation type="submission" date="2020-03" db="EMBL/GenBank/DDBJ databases">
        <title>Draft Genome Sequence of Cudoniella acicularis.</title>
        <authorList>
            <person name="Buettner E."/>
            <person name="Kellner H."/>
        </authorList>
    </citation>
    <scope>NUCLEOTIDE SEQUENCE [LARGE SCALE GENOMIC DNA]</scope>
    <source>
        <strain evidence="9 10">DSM 108380</strain>
    </source>
</reference>
<keyword evidence="3" id="KW-0805">Transcription regulation</keyword>
<dbReference type="Proteomes" id="UP000566819">
    <property type="component" value="Unassembled WGS sequence"/>
</dbReference>